<evidence type="ECO:0008006" key="5">
    <source>
        <dbReference type="Google" id="ProtNLM"/>
    </source>
</evidence>
<reference evidence="3 4" key="1">
    <citation type="submission" date="2018-09" db="EMBL/GenBank/DDBJ databases">
        <title>Genome sequencing of strain 2DFW10M-5.</title>
        <authorList>
            <person name="Heo J."/>
            <person name="Kim S.-J."/>
            <person name="Kwon S.-W."/>
        </authorList>
    </citation>
    <scope>NUCLEOTIDE SEQUENCE [LARGE SCALE GENOMIC DNA]</scope>
    <source>
        <strain evidence="3 4">2DFW10M-5</strain>
    </source>
</reference>
<feature type="domain" description="DUF3322" evidence="2">
    <location>
        <begin position="28"/>
        <end position="194"/>
    </location>
</feature>
<dbReference type="RefSeq" id="WP_120789271.1">
    <property type="nucleotide sequence ID" value="NZ_CP032624.1"/>
</dbReference>
<dbReference type="OrthoDB" id="322908at2"/>
<dbReference type="EMBL" id="CP032624">
    <property type="protein sequence ID" value="AYG03738.1"/>
    <property type="molecule type" value="Genomic_DNA"/>
</dbReference>
<evidence type="ECO:0000259" key="2">
    <source>
        <dbReference type="Pfam" id="PF11795"/>
    </source>
</evidence>
<feature type="domain" description="Wadjet protein JetD C-terminal" evidence="1">
    <location>
        <begin position="204"/>
        <end position="374"/>
    </location>
</feature>
<dbReference type="PIRSF" id="PIRSF028408">
    <property type="entry name" value="UCP028408"/>
    <property type="match status" value="1"/>
</dbReference>
<organism evidence="3 4">
    <name type="scientific">Gryllotalpicola protaetiae</name>
    <dbReference type="NCBI Taxonomy" id="2419771"/>
    <lineage>
        <taxon>Bacteria</taxon>
        <taxon>Bacillati</taxon>
        <taxon>Actinomycetota</taxon>
        <taxon>Actinomycetes</taxon>
        <taxon>Micrococcales</taxon>
        <taxon>Microbacteriaceae</taxon>
        <taxon>Gryllotalpicola</taxon>
    </lineage>
</organism>
<gene>
    <name evidence="3" type="ORF">D7I44_09445</name>
</gene>
<keyword evidence="4" id="KW-1185">Reference proteome</keyword>
<dbReference type="InterPro" id="IPR014544">
    <property type="entry name" value="UCP028408"/>
</dbReference>
<dbReference type="InterPro" id="IPR024537">
    <property type="entry name" value="DUF3322"/>
</dbReference>
<protein>
    <recommendedName>
        <fullName evidence="5">DUF3322 and DUF2220 domain-containing protein</fullName>
    </recommendedName>
</protein>
<dbReference type="AlphaFoldDB" id="A0A387BM45"/>
<evidence type="ECO:0000259" key="1">
    <source>
        <dbReference type="Pfam" id="PF09983"/>
    </source>
</evidence>
<accession>A0A387BM45</accession>
<evidence type="ECO:0000313" key="3">
    <source>
        <dbReference type="EMBL" id="AYG03738.1"/>
    </source>
</evidence>
<evidence type="ECO:0000313" key="4">
    <source>
        <dbReference type="Proteomes" id="UP000275069"/>
    </source>
</evidence>
<dbReference type="Proteomes" id="UP000275069">
    <property type="component" value="Chromosome"/>
</dbReference>
<dbReference type="InterPro" id="IPR024534">
    <property type="entry name" value="JetD_C"/>
</dbReference>
<sequence length="384" mass="42029">MITVAEARVRATARLRTAARSWAAGLPQPASEVALTFGLKPPSEKSVLSDPAAAEAWAREWSALDSSDDVVVRWALRSWARVGAQRVPESLTVTGADAIARFSGGKGERDWFRLQRRAEIVFERFGHDEAVAVGVRAQGGPLLELDDHTFETALDVIEWLRDNPVSGYRPRQLPIRGIDTKWLGSHRGFVMAFFRALTGAESLGLTEADRLVRVRVLDPALVRSGPLDFAAPPNELATLALRPANVLVFENLESVLAMPARSGTVVIHGAGYAVDALRAVPWVQNSRVIYWGDLDSNGFAILHRLRAGHHNVTSTLMDEKTLIAHRDLWVPEPTPARGEMPTLTTGERQALDRLRSEGNVRLEQERIPWAAALAALDEACAGDA</sequence>
<proteinExistence type="predicted"/>
<dbReference type="Pfam" id="PF11795">
    <property type="entry name" value="DUF3322"/>
    <property type="match status" value="1"/>
</dbReference>
<name>A0A387BM45_9MICO</name>
<dbReference type="Pfam" id="PF09983">
    <property type="entry name" value="JetD_C"/>
    <property type="match status" value="1"/>
</dbReference>
<dbReference type="KEGG" id="gry:D7I44_09445"/>